<dbReference type="GO" id="GO:0016740">
    <property type="term" value="F:transferase activity"/>
    <property type="evidence" value="ECO:0007669"/>
    <property type="project" value="UniProtKB-KW"/>
</dbReference>
<dbReference type="CDD" id="cd10935">
    <property type="entry name" value="CE4_WalW"/>
    <property type="match status" value="1"/>
</dbReference>
<sequence>MSVKVFITIDTEEDSWGQYTTSGSVDNIERLPALQALFNKYGAIPTYLVNYPVATTTSSIKILSSFLEKGECEIGTHCHPWNTPPYTEELGRRNSMMCNLPYELLFEKMSNLREVTESNFGVPPVSFRAGRWGFNDDVARCLTTLGYKIDTSISPFIDWTRSLGPNFRHASTHPYYFSPENIFESKGDGPLLEIPPTIGFYQSNFRFCEALQHSLKKPVVSHLGLLGILDRLKLLNFHWLSPELSNSHEMITLAERFVKSGHQFLNMSFHSTSMLPGKSPFVQDENDLHTFLNRIETFLQYAIKNGFEFLPLAESVKHIA</sequence>
<keyword evidence="1" id="KW-0808">Transferase</keyword>
<gene>
    <name evidence="1" type="ORF">MNBD_GAMMA23-2569</name>
</gene>
<dbReference type="SUPFAM" id="SSF88713">
    <property type="entry name" value="Glycoside hydrolase/deacetylase"/>
    <property type="match status" value="1"/>
</dbReference>
<dbReference type="AlphaFoldDB" id="A0A3B1AD51"/>
<dbReference type="GO" id="GO:0005975">
    <property type="term" value="P:carbohydrate metabolic process"/>
    <property type="evidence" value="ECO:0007669"/>
    <property type="project" value="InterPro"/>
</dbReference>
<dbReference type="EMBL" id="UOFT01000063">
    <property type="protein sequence ID" value="VAW97973.1"/>
    <property type="molecule type" value="Genomic_DNA"/>
</dbReference>
<evidence type="ECO:0000313" key="1">
    <source>
        <dbReference type="EMBL" id="VAW97973.1"/>
    </source>
</evidence>
<name>A0A3B1AD51_9ZZZZ</name>
<accession>A0A3B1AD51</accession>
<proteinExistence type="predicted"/>
<dbReference type="Gene3D" id="3.20.20.370">
    <property type="entry name" value="Glycoside hydrolase/deacetylase"/>
    <property type="match status" value="1"/>
</dbReference>
<organism evidence="1">
    <name type="scientific">hydrothermal vent metagenome</name>
    <dbReference type="NCBI Taxonomy" id="652676"/>
    <lineage>
        <taxon>unclassified sequences</taxon>
        <taxon>metagenomes</taxon>
        <taxon>ecological metagenomes</taxon>
    </lineage>
</organism>
<dbReference type="InterPro" id="IPR011330">
    <property type="entry name" value="Glyco_hydro/deAcase_b/a-brl"/>
</dbReference>
<protein>
    <submittedName>
        <fullName evidence="1">Glycosyl transferase, group 1</fullName>
    </submittedName>
</protein>
<reference evidence="1" key="1">
    <citation type="submission" date="2018-06" db="EMBL/GenBank/DDBJ databases">
        <authorList>
            <person name="Zhirakovskaya E."/>
        </authorList>
    </citation>
    <scope>NUCLEOTIDE SEQUENCE</scope>
</reference>